<proteinExistence type="predicted"/>
<evidence type="ECO:0000313" key="7">
    <source>
        <dbReference type="EMBL" id="VXD22596.1"/>
    </source>
</evidence>
<dbReference type="NCBIfam" id="TIGR03804">
    <property type="entry name" value="para_beta_helix"/>
    <property type="match status" value="3"/>
</dbReference>
<dbReference type="RefSeq" id="WP_197046356.1">
    <property type="nucleotide sequence ID" value="NZ_LR735015.1"/>
</dbReference>
<feature type="transmembrane region" description="Helical" evidence="5">
    <location>
        <begin position="27"/>
        <end position="49"/>
    </location>
</feature>
<reference evidence="7" key="1">
    <citation type="submission" date="2019-10" db="EMBL/GenBank/DDBJ databases">
        <authorList>
            <consortium name="Genoscope - CEA"/>
            <person name="William W."/>
        </authorList>
    </citation>
    <scope>NUCLEOTIDE SEQUENCE [LARGE SCALE GENOMIC DNA]</scope>
    <source>
        <strain evidence="7">BBR_PRJEB10994</strain>
    </source>
</reference>
<comment type="pathway">
    <text evidence="1">Protein modification; protein ubiquitination.</text>
</comment>
<keyword evidence="5" id="KW-1133">Transmembrane helix</keyword>
<keyword evidence="5" id="KW-0812">Transmembrane</keyword>
<dbReference type="Pfam" id="PF07602">
    <property type="entry name" value="DUF1565"/>
    <property type="match status" value="1"/>
</dbReference>
<dbReference type="Gene3D" id="3.30.1910.20">
    <property type="entry name" value="asparaginyl-tRNA synthetase, N-terminal domain"/>
    <property type="match status" value="1"/>
</dbReference>
<evidence type="ECO:0000256" key="1">
    <source>
        <dbReference type="ARBA" id="ARBA00004906"/>
    </source>
</evidence>
<keyword evidence="5" id="KW-0472">Membrane</keyword>
<accession>A0A7Z9E1A8</accession>
<dbReference type="InterPro" id="IPR006626">
    <property type="entry name" value="PbH1"/>
</dbReference>
<dbReference type="Gene3D" id="2.160.20.10">
    <property type="entry name" value="Single-stranded right-handed beta-helix, Pectin lyase-like"/>
    <property type="match status" value="1"/>
</dbReference>
<dbReference type="Proteomes" id="UP000182190">
    <property type="component" value="Unassembled WGS sequence"/>
</dbReference>
<feature type="region of interest" description="Disordered" evidence="4">
    <location>
        <begin position="1"/>
        <end position="22"/>
    </location>
</feature>
<sequence>MSNQQEPMQRLTLPYPNRSLSPSPQGLRAWVTLILGLGLISGIGSPVLANIPRIPPNPLLLSQNVAQASIIYIDPNTGDDGETSTGSQTSPYRSITYALQKVPPGTVIKLNPGTYSQETGEVFPLSLKDGVTLQGDETTNGQDTMIMGGGNFVSPTFARQNATIKTQGDSQIIGVTVTNPNTRGTGLWIESSSPVVTGCTFIDSKRDGIFITSESNPKIQNNIFVQNAGNGISIARSGAGEIRNNVFQNTGFGISVNDEASPTIIENKIIENRDGIVISHQAKPILRNNLIENNERDGVVAISQAQPDLGTVDSPGQNIIRSNGRHDVYNATRGYTLMVVGNEIDQTRISGAVEF</sequence>
<comment type="caution">
    <text evidence="7">The sequence shown here is derived from an EMBL/GenBank/DDBJ whole genome shotgun (WGS) entry which is preliminary data.</text>
</comment>
<dbReference type="InterPro" id="IPR011050">
    <property type="entry name" value="Pectin_lyase_fold/virulence"/>
</dbReference>
<keyword evidence="3" id="KW-0833">Ubl conjugation pathway</keyword>
<dbReference type="InterPro" id="IPR012334">
    <property type="entry name" value="Pectin_lyas_fold"/>
</dbReference>
<evidence type="ECO:0000256" key="5">
    <source>
        <dbReference type="SAM" id="Phobius"/>
    </source>
</evidence>
<dbReference type="PANTHER" id="PTHR22990">
    <property type="entry name" value="F-BOX ONLY PROTEIN"/>
    <property type="match status" value="1"/>
</dbReference>
<feature type="domain" description="DUF1565" evidence="6">
    <location>
        <begin position="78"/>
        <end position="346"/>
    </location>
</feature>
<keyword evidence="2" id="KW-0677">Repeat</keyword>
<evidence type="ECO:0000256" key="4">
    <source>
        <dbReference type="SAM" id="MobiDB-lite"/>
    </source>
</evidence>
<protein>
    <recommendedName>
        <fullName evidence="6">DUF1565 domain-containing protein</fullName>
    </recommendedName>
</protein>
<evidence type="ECO:0000259" key="6">
    <source>
        <dbReference type="Pfam" id="PF07602"/>
    </source>
</evidence>
<dbReference type="InterPro" id="IPR022441">
    <property type="entry name" value="Para_beta_helix_rpt-2"/>
</dbReference>
<keyword evidence="8" id="KW-1185">Reference proteome</keyword>
<name>A0A7Z9E1A8_9CYAN</name>
<dbReference type="InterPro" id="IPR051550">
    <property type="entry name" value="SCF-Subunits/Alg-Epimerases"/>
</dbReference>
<dbReference type="SMART" id="SM00710">
    <property type="entry name" value="PbH1"/>
    <property type="match status" value="5"/>
</dbReference>
<dbReference type="AlphaFoldDB" id="A0A7Z9E1A8"/>
<evidence type="ECO:0000256" key="3">
    <source>
        <dbReference type="ARBA" id="ARBA00022786"/>
    </source>
</evidence>
<evidence type="ECO:0000313" key="8">
    <source>
        <dbReference type="Proteomes" id="UP000182190"/>
    </source>
</evidence>
<gene>
    <name evidence="7" type="ORF">PL9631_660132</name>
</gene>
<dbReference type="InterPro" id="IPR011459">
    <property type="entry name" value="DUF1565"/>
</dbReference>
<dbReference type="PANTHER" id="PTHR22990:SF15">
    <property type="entry name" value="F-BOX ONLY PROTEIN 10"/>
    <property type="match status" value="1"/>
</dbReference>
<dbReference type="SUPFAM" id="SSF51126">
    <property type="entry name" value="Pectin lyase-like"/>
    <property type="match status" value="1"/>
</dbReference>
<dbReference type="EMBL" id="CZCS02000208">
    <property type="protein sequence ID" value="VXD22596.1"/>
    <property type="molecule type" value="Genomic_DNA"/>
</dbReference>
<evidence type="ECO:0000256" key="2">
    <source>
        <dbReference type="ARBA" id="ARBA00022737"/>
    </source>
</evidence>
<organism evidence="7 8">
    <name type="scientific">Planktothrix paucivesiculata PCC 9631</name>
    <dbReference type="NCBI Taxonomy" id="671071"/>
    <lineage>
        <taxon>Bacteria</taxon>
        <taxon>Bacillati</taxon>
        <taxon>Cyanobacteriota</taxon>
        <taxon>Cyanophyceae</taxon>
        <taxon>Oscillatoriophycideae</taxon>
        <taxon>Oscillatoriales</taxon>
        <taxon>Microcoleaceae</taxon>
        <taxon>Planktothrix</taxon>
    </lineage>
</organism>